<evidence type="ECO:0000313" key="2">
    <source>
        <dbReference type="Proteomes" id="UP000290289"/>
    </source>
</evidence>
<dbReference type="PANTHER" id="PTHR11017">
    <property type="entry name" value="LEUCINE-RICH REPEAT-CONTAINING PROTEIN"/>
    <property type="match status" value="1"/>
</dbReference>
<sequence>MRTSKGLVLNFPSTDSSPLLNEVGFRTEAFTEMHKLELLLLNNVKLSGSYEDFPKHLIWLSWRGFSLKSIPTIFCLENLVALDLRKSSLQHIWKGTRTTPDLSGFPNLERLIKGCINLVCVVESIGNLTPKSYEASKKIAHVEVSRGTCSYWLLEACA</sequence>
<dbReference type="InterPro" id="IPR044974">
    <property type="entry name" value="Disease_R_plants"/>
</dbReference>
<dbReference type="AlphaFoldDB" id="A0A498JA92"/>
<dbReference type="Proteomes" id="UP000290289">
    <property type="component" value="Chromosome 9"/>
</dbReference>
<proteinExistence type="predicted"/>
<dbReference type="Gene3D" id="3.80.10.10">
    <property type="entry name" value="Ribonuclease Inhibitor"/>
    <property type="match status" value="1"/>
</dbReference>
<evidence type="ECO:0000313" key="1">
    <source>
        <dbReference type="EMBL" id="RXH90733.1"/>
    </source>
</evidence>
<reference evidence="1 2" key="1">
    <citation type="submission" date="2018-10" db="EMBL/GenBank/DDBJ databases">
        <title>A high-quality apple genome assembly.</title>
        <authorList>
            <person name="Hu J."/>
        </authorList>
    </citation>
    <scope>NUCLEOTIDE SEQUENCE [LARGE SCALE GENOMIC DNA]</scope>
    <source>
        <strain evidence="2">cv. HFTH1</strain>
        <tissue evidence="1">Young leaf</tissue>
    </source>
</reference>
<dbReference type="InterPro" id="IPR032675">
    <property type="entry name" value="LRR_dom_sf"/>
</dbReference>
<protein>
    <submittedName>
        <fullName evidence="1">Uncharacterized protein</fullName>
    </submittedName>
</protein>
<dbReference type="EMBL" id="RDQH01000335">
    <property type="protein sequence ID" value="RXH90733.1"/>
    <property type="molecule type" value="Genomic_DNA"/>
</dbReference>
<comment type="caution">
    <text evidence="1">The sequence shown here is derived from an EMBL/GenBank/DDBJ whole genome shotgun (WGS) entry which is preliminary data.</text>
</comment>
<organism evidence="1 2">
    <name type="scientific">Malus domestica</name>
    <name type="common">Apple</name>
    <name type="synonym">Pyrus malus</name>
    <dbReference type="NCBI Taxonomy" id="3750"/>
    <lineage>
        <taxon>Eukaryota</taxon>
        <taxon>Viridiplantae</taxon>
        <taxon>Streptophyta</taxon>
        <taxon>Embryophyta</taxon>
        <taxon>Tracheophyta</taxon>
        <taxon>Spermatophyta</taxon>
        <taxon>Magnoliopsida</taxon>
        <taxon>eudicotyledons</taxon>
        <taxon>Gunneridae</taxon>
        <taxon>Pentapetalae</taxon>
        <taxon>rosids</taxon>
        <taxon>fabids</taxon>
        <taxon>Rosales</taxon>
        <taxon>Rosaceae</taxon>
        <taxon>Amygdaloideae</taxon>
        <taxon>Maleae</taxon>
        <taxon>Malus</taxon>
    </lineage>
</organism>
<dbReference type="PANTHER" id="PTHR11017:SF305">
    <property type="entry name" value="TMV RESISTANCE PROTEIN N-LIKE"/>
    <property type="match status" value="1"/>
</dbReference>
<dbReference type="GO" id="GO:0006952">
    <property type="term" value="P:defense response"/>
    <property type="evidence" value="ECO:0007669"/>
    <property type="project" value="InterPro"/>
</dbReference>
<accession>A0A498JA92</accession>
<dbReference type="SUPFAM" id="SSF52058">
    <property type="entry name" value="L domain-like"/>
    <property type="match status" value="1"/>
</dbReference>
<gene>
    <name evidence="1" type="ORF">DVH24_035497</name>
</gene>
<keyword evidence="2" id="KW-1185">Reference proteome</keyword>
<name>A0A498JA92_MALDO</name>